<evidence type="ECO:0000313" key="8">
    <source>
        <dbReference type="EMBL" id="SVC41466.1"/>
    </source>
</evidence>
<evidence type="ECO:0008006" key="9">
    <source>
        <dbReference type="Google" id="ProtNLM"/>
    </source>
</evidence>
<sequence>MELIPPELSMLSAAGLVVLSFITSMLTAAVGIGGGLLMLTVMVSFLPPIIVLPVHGVIQLGSNGGRLAVMRQHVDWRIWGFFAIGSILGVILAGQVFINLSLEVLRAVLGLFVLYAVWTPKLRPSNIALKGYTLVGIGTTFITMFVGATGPLVSSFLSPEKLGRERVVATLAACMTIQHGLKGIAFGVLGFYFQPWIPVIVIMIATGFLGTLLGRRILKRLPERLFSRLFRIVLTLLAGRLLYLAITT</sequence>
<proteinExistence type="predicted"/>
<feature type="transmembrane region" description="Helical" evidence="7">
    <location>
        <begin position="132"/>
        <end position="153"/>
    </location>
</feature>
<dbReference type="EMBL" id="UINC01089952">
    <property type="protein sequence ID" value="SVC41466.1"/>
    <property type="molecule type" value="Genomic_DNA"/>
</dbReference>
<evidence type="ECO:0000256" key="5">
    <source>
        <dbReference type="ARBA" id="ARBA00022989"/>
    </source>
</evidence>
<dbReference type="AlphaFoldDB" id="A0A382LY06"/>
<dbReference type="PANTHER" id="PTHR30269">
    <property type="entry name" value="TRANSMEMBRANE PROTEIN YFCA"/>
    <property type="match status" value="1"/>
</dbReference>
<organism evidence="8">
    <name type="scientific">marine metagenome</name>
    <dbReference type="NCBI Taxonomy" id="408172"/>
    <lineage>
        <taxon>unclassified sequences</taxon>
        <taxon>metagenomes</taxon>
        <taxon>ecological metagenomes</taxon>
    </lineage>
</organism>
<feature type="transmembrane region" description="Helical" evidence="7">
    <location>
        <begin position="196"/>
        <end position="213"/>
    </location>
</feature>
<dbReference type="InterPro" id="IPR002781">
    <property type="entry name" value="TM_pro_TauE-like"/>
</dbReference>
<evidence type="ECO:0000256" key="7">
    <source>
        <dbReference type="SAM" id="Phobius"/>
    </source>
</evidence>
<evidence type="ECO:0000256" key="2">
    <source>
        <dbReference type="ARBA" id="ARBA00022448"/>
    </source>
</evidence>
<evidence type="ECO:0000256" key="3">
    <source>
        <dbReference type="ARBA" id="ARBA00022475"/>
    </source>
</evidence>
<dbReference type="PANTHER" id="PTHR30269:SF37">
    <property type="entry name" value="MEMBRANE TRANSPORTER PROTEIN"/>
    <property type="match status" value="1"/>
</dbReference>
<keyword evidence="4 7" id="KW-0812">Transmembrane</keyword>
<feature type="transmembrane region" description="Helical" evidence="7">
    <location>
        <begin position="12"/>
        <end position="30"/>
    </location>
</feature>
<evidence type="ECO:0000256" key="1">
    <source>
        <dbReference type="ARBA" id="ARBA00004651"/>
    </source>
</evidence>
<protein>
    <recommendedName>
        <fullName evidence="9">Membrane transporter protein</fullName>
    </recommendedName>
</protein>
<accession>A0A382LY06</accession>
<keyword evidence="5 7" id="KW-1133">Transmembrane helix</keyword>
<gene>
    <name evidence="8" type="ORF">METZ01_LOCUS294320</name>
</gene>
<comment type="subcellular location">
    <subcellularLocation>
        <location evidence="1">Cell membrane</location>
        <topology evidence="1">Multi-pass membrane protein</topology>
    </subcellularLocation>
</comment>
<feature type="transmembrane region" description="Helical" evidence="7">
    <location>
        <begin position="78"/>
        <end position="98"/>
    </location>
</feature>
<reference evidence="8" key="1">
    <citation type="submission" date="2018-05" db="EMBL/GenBank/DDBJ databases">
        <authorList>
            <person name="Lanie J.A."/>
            <person name="Ng W.-L."/>
            <person name="Kazmierczak K.M."/>
            <person name="Andrzejewski T.M."/>
            <person name="Davidsen T.M."/>
            <person name="Wayne K.J."/>
            <person name="Tettelin H."/>
            <person name="Glass J.I."/>
            <person name="Rusch D."/>
            <person name="Podicherti R."/>
            <person name="Tsui H.-C.T."/>
            <person name="Winkler M.E."/>
        </authorList>
    </citation>
    <scope>NUCLEOTIDE SEQUENCE</scope>
</reference>
<dbReference type="InterPro" id="IPR052017">
    <property type="entry name" value="TSUP"/>
</dbReference>
<feature type="transmembrane region" description="Helical" evidence="7">
    <location>
        <begin position="225"/>
        <end position="246"/>
    </location>
</feature>
<dbReference type="Pfam" id="PF01925">
    <property type="entry name" value="TauE"/>
    <property type="match status" value="1"/>
</dbReference>
<dbReference type="GO" id="GO:0005886">
    <property type="term" value="C:plasma membrane"/>
    <property type="evidence" value="ECO:0007669"/>
    <property type="project" value="UniProtKB-SubCell"/>
</dbReference>
<feature type="transmembrane region" description="Helical" evidence="7">
    <location>
        <begin position="36"/>
        <end position="58"/>
    </location>
</feature>
<keyword evidence="2" id="KW-0813">Transport</keyword>
<feature type="transmembrane region" description="Helical" evidence="7">
    <location>
        <begin position="104"/>
        <end position="120"/>
    </location>
</feature>
<evidence type="ECO:0000256" key="6">
    <source>
        <dbReference type="ARBA" id="ARBA00023136"/>
    </source>
</evidence>
<keyword evidence="6 7" id="KW-0472">Membrane</keyword>
<evidence type="ECO:0000256" key="4">
    <source>
        <dbReference type="ARBA" id="ARBA00022692"/>
    </source>
</evidence>
<name>A0A382LY06_9ZZZZ</name>
<keyword evidence="3" id="KW-1003">Cell membrane</keyword>